<keyword evidence="2" id="KW-0479">Metal-binding</keyword>
<keyword evidence="3" id="KW-0863">Zinc-finger</keyword>
<dbReference type="GO" id="GO:0008270">
    <property type="term" value="F:zinc ion binding"/>
    <property type="evidence" value="ECO:0007669"/>
    <property type="project" value="UniProtKB-KW"/>
</dbReference>
<proteinExistence type="predicted"/>
<dbReference type="SUPFAM" id="SSF53098">
    <property type="entry name" value="Ribonuclease H-like"/>
    <property type="match status" value="1"/>
</dbReference>
<dbReference type="OrthoDB" id="1607513at2759"/>
<evidence type="ECO:0000313" key="7">
    <source>
        <dbReference type="Proteomes" id="UP000765509"/>
    </source>
</evidence>
<evidence type="ECO:0000256" key="4">
    <source>
        <dbReference type="ARBA" id="ARBA00022833"/>
    </source>
</evidence>
<comment type="subcellular location">
    <subcellularLocation>
        <location evidence="1">Nucleus</location>
    </subcellularLocation>
</comment>
<dbReference type="PANTHER" id="PTHR46481">
    <property type="entry name" value="ZINC FINGER BED DOMAIN-CONTAINING PROTEIN 4"/>
    <property type="match status" value="1"/>
</dbReference>
<reference evidence="6" key="1">
    <citation type="submission" date="2021-03" db="EMBL/GenBank/DDBJ databases">
        <title>Draft genome sequence of rust myrtle Austropuccinia psidii MF-1, a brazilian biotype.</title>
        <authorList>
            <person name="Quecine M.C."/>
            <person name="Pachon D.M.R."/>
            <person name="Bonatelli M.L."/>
            <person name="Correr F.H."/>
            <person name="Franceschini L.M."/>
            <person name="Leite T.F."/>
            <person name="Margarido G.R.A."/>
            <person name="Almeida C.A."/>
            <person name="Ferrarezi J.A."/>
            <person name="Labate C.A."/>
        </authorList>
    </citation>
    <scope>NUCLEOTIDE SEQUENCE</scope>
    <source>
        <strain evidence="6">MF-1</strain>
    </source>
</reference>
<keyword evidence="4" id="KW-0862">Zinc</keyword>
<dbReference type="Proteomes" id="UP000765509">
    <property type="component" value="Unassembled WGS sequence"/>
</dbReference>
<keyword evidence="5" id="KW-0539">Nucleus</keyword>
<accession>A0A9Q3CB80</accession>
<evidence type="ECO:0000256" key="1">
    <source>
        <dbReference type="ARBA" id="ARBA00004123"/>
    </source>
</evidence>
<protein>
    <submittedName>
        <fullName evidence="6">Uncharacterized protein</fullName>
    </submittedName>
</protein>
<dbReference type="GO" id="GO:0005634">
    <property type="term" value="C:nucleus"/>
    <property type="evidence" value="ECO:0007669"/>
    <property type="project" value="UniProtKB-SubCell"/>
</dbReference>
<gene>
    <name evidence="6" type="ORF">O181_020187</name>
</gene>
<evidence type="ECO:0000256" key="5">
    <source>
        <dbReference type="ARBA" id="ARBA00023242"/>
    </source>
</evidence>
<keyword evidence="7" id="KW-1185">Reference proteome</keyword>
<dbReference type="AlphaFoldDB" id="A0A9Q3CB80"/>
<sequence length="351" mass="38827">MSQHLHVLHCVANSKTISSLLAKNNLMDQFVNILNRKKALSPALLKTALVYFICDADLPLSITKSPASQALLELCNPAVTNILVRRASLTLHLTNIYFCHEESICNYLSTNNINVSLTTDAWTSPNITAYLVVTVHCIDADFKLTSILLGLCQIEGNHLGASLSSQFLTIIQRFNLDQKIICITTDNASVNHCMPLGIESIFPCFCSKDHAVGCMAHTIHLAACDGLKALGSDTGDTPTPVDHNDLNQMAISSLTNSPNGLNLQYNSIIGKISQLASYLHHSPQRREKFITTVNLVYDTDKTTNAKTLLMQVPTRWHSTYKMLNRALDLKDAYNHFCTPKSLASYRLSHLE</sequence>
<name>A0A9Q3CB80_9BASI</name>
<evidence type="ECO:0000256" key="2">
    <source>
        <dbReference type="ARBA" id="ARBA00022723"/>
    </source>
</evidence>
<evidence type="ECO:0000313" key="6">
    <source>
        <dbReference type="EMBL" id="MBW0480472.1"/>
    </source>
</evidence>
<dbReference type="PANTHER" id="PTHR46481:SF10">
    <property type="entry name" value="ZINC FINGER BED DOMAIN-CONTAINING PROTEIN 39"/>
    <property type="match status" value="1"/>
</dbReference>
<dbReference type="EMBL" id="AVOT02005984">
    <property type="protein sequence ID" value="MBW0480472.1"/>
    <property type="molecule type" value="Genomic_DNA"/>
</dbReference>
<comment type="caution">
    <text evidence="6">The sequence shown here is derived from an EMBL/GenBank/DDBJ whole genome shotgun (WGS) entry which is preliminary data.</text>
</comment>
<dbReference type="InterPro" id="IPR052035">
    <property type="entry name" value="ZnF_BED_domain_contain"/>
</dbReference>
<dbReference type="InterPro" id="IPR012337">
    <property type="entry name" value="RNaseH-like_sf"/>
</dbReference>
<evidence type="ECO:0000256" key="3">
    <source>
        <dbReference type="ARBA" id="ARBA00022771"/>
    </source>
</evidence>
<organism evidence="6 7">
    <name type="scientific">Austropuccinia psidii MF-1</name>
    <dbReference type="NCBI Taxonomy" id="1389203"/>
    <lineage>
        <taxon>Eukaryota</taxon>
        <taxon>Fungi</taxon>
        <taxon>Dikarya</taxon>
        <taxon>Basidiomycota</taxon>
        <taxon>Pucciniomycotina</taxon>
        <taxon>Pucciniomycetes</taxon>
        <taxon>Pucciniales</taxon>
        <taxon>Sphaerophragmiaceae</taxon>
        <taxon>Austropuccinia</taxon>
    </lineage>
</organism>